<dbReference type="EMBL" id="GL379890">
    <property type="protein sequence ID" value="EGT31836.1"/>
    <property type="molecule type" value="Genomic_DNA"/>
</dbReference>
<dbReference type="HOGENOM" id="CLU_2238969_0_0_1"/>
<evidence type="ECO:0000313" key="2">
    <source>
        <dbReference type="EMBL" id="EGT31836.1"/>
    </source>
</evidence>
<gene>
    <name evidence="2" type="ORF">CAEBREN_10754</name>
</gene>
<dbReference type="Proteomes" id="UP000008068">
    <property type="component" value="Unassembled WGS sequence"/>
</dbReference>
<proteinExistence type="predicted"/>
<sequence>MKILFCILIFFSLFPLSDQVVLEDLVDGLKEIAQSIQNVFDVVKVPFQNLAKTIEDDICTRLTEHVVIPPDIKTDAISASLLVAVIRVREVLADLLCSNWSKPNN</sequence>
<organism evidence="3">
    <name type="scientific">Caenorhabditis brenneri</name>
    <name type="common">Nematode worm</name>
    <dbReference type="NCBI Taxonomy" id="135651"/>
    <lineage>
        <taxon>Eukaryota</taxon>
        <taxon>Metazoa</taxon>
        <taxon>Ecdysozoa</taxon>
        <taxon>Nematoda</taxon>
        <taxon>Chromadorea</taxon>
        <taxon>Rhabditida</taxon>
        <taxon>Rhabditina</taxon>
        <taxon>Rhabditomorpha</taxon>
        <taxon>Rhabditoidea</taxon>
        <taxon>Rhabditidae</taxon>
        <taxon>Peloderinae</taxon>
        <taxon>Caenorhabditis</taxon>
    </lineage>
</organism>
<accession>G0NII8</accession>
<reference evidence="3" key="1">
    <citation type="submission" date="2011-07" db="EMBL/GenBank/DDBJ databases">
        <authorList>
            <consortium name="Caenorhabditis brenneri Sequencing and Analysis Consortium"/>
            <person name="Wilson R.K."/>
        </authorList>
    </citation>
    <scope>NUCLEOTIDE SEQUENCE [LARGE SCALE GENOMIC DNA]</scope>
    <source>
        <strain evidence="3">PB2801</strain>
    </source>
</reference>
<dbReference type="InParanoid" id="G0NII8"/>
<protein>
    <submittedName>
        <fullName evidence="2">Uncharacterized protein</fullName>
    </submittedName>
</protein>
<feature type="chain" id="PRO_5003405216" evidence="1">
    <location>
        <begin position="20"/>
        <end position="105"/>
    </location>
</feature>
<dbReference type="AlphaFoldDB" id="G0NII8"/>
<evidence type="ECO:0000313" key="3">
    <source>
        <dbReference type="Proteomes" id="UP000008068"/>
    </source>
</evidence>
<feature type="signal peptide" evidence="1">
    <location>
        <begin position="1"/>
        <end position="19"/>
    </location>
</feature>
<keyword evidence="3" id="KW-1185">Reference proteome</keyword>
<keyword evidence="1" id="KW-0732">Signal</keyword>
<name>G0NII8_CAEBE</name>
<evidence type="ECO:0000256" key="1">
    <source>
        <dbReference type="SAM" id="SignalP"/>
    </source>
</evidence>